<evidence type="ECO:0000313" key="2">
    <source>
        <dbReference type="EMBL" id="QED42929.1"/>
    </source>
</evidence>
<protein>
    <submittedName>
        <fullName evidence="2">Uncharacterized protein</fullName>
    </submittedName>
</protein>
<sequence>MSVLRYLAMRHGAAEDIDNAMETLMSRIVMYTNSTQLRGLRNNAPTGVYINADGHYELHLPLAKTASAYFDSFMVPHAQTGDLPAFASLPARSVINNGVLFAQARAAALNWAGAAWSMAGRSWVNAPGTENNSYVRNHIDVFLRKYSSDILNLWTSNHNNAMAFHVGWSLSAVARSTEANVVVNWWADYHVPTLTNAYLELWQVENLPSHQVLPWEDKETPSTVSWPSNTPFPIHDAYSFTAHLHVQVARDTPAEIGRTFMGDGGSTANAQHFAAIGTLNGYRFESAANTPAISLARWRQRHAYQFPVTPATQAPVWMAEPGTPFADFISPGSLNSHNVEANVSYSYGVTVNPDISALDRRFTSQLWFDAARQVAKRSLMINYVSPFPDRREFASLQDYSIIVWEKENAYAGMSLVPVDFSPVSMADYKPASNLTFPSLTRPSAVDTSDIAKNPRVASSKRAPRAAASDILNRFKEFNAPPPSTPAPSHHADEPPAARLSYESKYPVEEAQVPGDFKYYQPVVEDDRVHVEPADAPDAYDRLSKQQLKLAIENNMQLLAKIQNSPILGELDLDAERKRQEEFRQLEAARNARIQRRASYVPFGPARPRPVLSPRSAPSKPPLVHGKLSEKEVKHAPVEVNDAAAEQVQREVRSLGKPVSRPTVTDPFATLAADKQRPGTYYQKNDVEVSFDDLVKEQLPTTNFGNAGADIGVQDGIATDSLAKN</sequence>
<feature type="region of interest" description="Disordered" evidence="1">
    <location>
        <begin position="604"/>
        <end position="623"/>
    </location>
</feature>
<organism evidence="2">
    <name type="scientific">Monilinia virus D</name>
    <dbReference type="NCBI Taxonomy" id="2592799"/>
    <lineage>
        <taxon>Viruses</taxon>
    </lineage>
</organism>
<accession>A0A7G3W8V4</accession>
<feature type="region of interest" description="Disordered" evidence="1">
    <location>
        <begin position="442"/>
        <end position="497"/>
    </location>
</feature>
<evidence type="ECO:0000256" key="1">
    <source>
        <dbReference type="SAM" id="MobiDB-lite"/>
    </source>
</evidence>
<proteinExistence type="predicted"/>
<feature type="compositionally biased region" description="Low complexity" evidence="1">
    <location>
        <begin position="455"/>
        <end position="468"/>
    </location>
</feature>
<reference evidence="2" key="1">
    <citation type="submission" date="2018-11" db="EMBL/GenBank/DDBJ databases">
        <authorList>
            <person name="Jo Y."/>
            <person name="Cho W.K."/>
        </authorList>
    </citation>
    <scope>NUCLEOTIDE SEQUENCE</scope>
    <source>
        <strain evidence="2">Won</strain>
    </source>
</reference>
<dbReference type="EMBL" id="MK231072">
    <property type="protein sequence ID" value="QED42929.1"/>
    <property type="molecule type" value="Genomic_RNA"/>
</dbReference>
<name>A0A7G3W8V4_9VIRU</name>